<dbReference type="Pfam" id="PF09983">
    <property type="entry name" value="JetD_C"/>
    <property type="match status" value="1"/>
</dbReference>
<proteinExistence type="predicted"/>
<dbReference type="InterPro" id="IPR014544">
    <property type="entry name" value="UCP028408"/>
</dbReference>
<evidence type="ECO:0000259" key="2">
    <source>
        <dbReference type="Pfam" id="PF11795"/>
    </source>
</evidence>
<gene>
    <name evidence="3" type="ORF">GALL_322770</name>
</gene>
<sequence length="399" mass="44526">MSKKLQSPDAIRALLVRRFGNQHQGWLRGEGSWPLRLPLGAPSERDIAADPAAVRDWASSWQAWPGPGEVAFEERQFARLGRQRLPVGLSFVVAEDVAAAVGQAGRWGMATRRYQQMLERWPVLGDGTALASKFDVLADYSAEDFERLLALLSWLDANPASGLYIRQLPVAGLDTKWLEKRVGLVSGLLRTLRGMDEELRDFHELSGLRKPAHRVRVRLLCHSLRHEVGGLCDIEAPLEELSMLPIRPKAAIVVENRETGLALPDFPGTVAIMGLGHAVSALSVLPWLAETQVVYWGDIDTHGFAILDRARRALPRLQSVLMDRETLLAHRALWVEEPAQHPNALLEALTAEERAVYRNLRANTWGQNVRLEQERIVWRDAIGALAMALNFEADVNRGT</sequence>
<reference evidence="3" key="1">
    <citation type="submission" date="2016-10" db="EMBL/GenBank/DDBJ databases">
        <title>Sequence of Gallionella enrichment culture.</title>
        <authorList>
            <person name="Poehlein A."/>
            <person name="Muehling M."/>
            <person name="Daniel R."/>
        </authorList>
    </citation>
    <scope>NUCLEOTIDE SEQUENCE</scope>
</reference>
<organism evidence="3">
    <name type="scientific">mine drainage metagenome</name>
    <dbReference type="NCBI Taxonomy" id="410659"/>
    <lineage>
        <taxon>unclassified sequences</taxon>
        <taxon>metagenomes</taxon>
        <taxon>ecological metagenomes</taxon>
    </lineage>
</organism>
<feature type="domain" description="Wadjet protein JetD C-terminal" evidence="1">
    <location>
        <begin position="207"/>
        <end position="382"/>
    </location>
</feature>
<dbReference type="PIRSF" id="PIRSF028408">
    <property type="entry name" value="UCP028408"/>
    <property type="match status" value="1"/>
</dbReference>
<dbReference type="AlphaFoldDB" id="A0A1J5R1Q3"/>
<name>A0A1J5R1Q3_9ZZZZ</name>
<dbReference type="EMBL" id="MLJW01000514">
    <property type="protein sequence ID" value="OIQ85884.1"/>
    <property type="molecule type" value="Genomic_DNA"/>
</dbReference>
<evidence type="ECO:0000259" key="1">
    <source>
        <dbReference type="Pfam" id="PF09983"/>
    </source>
</evidence>
<dbReference type="Pfam" id="PF11795">
    <property type="entry name" value="DUF3322"/>
    <property type="match status" value="1"/>
</dbReference>
<dbReference type="InterPro" id="IPR024537">
    <property type="entry name" value="DUF3322"/>
</dbReference>
<feature type="domain" description="DUF3322" evidence="2">
    <location>
        <begin position="8"/>
        <end position="189"/>
    </location>
</feature>
<evidence type="ECO:0008006" key="4">
    <source>
        <dbReference type="Google" id="ProtNLM"/>
    </source>
</evidence>
<dbReference type="InterPro" id="IPR024534">
    <property type="entry name" value="JetD_C"/>
</dbReference>
<accession>A0A1J5R1Q3</accession>
<evidence type="ECO:0000313" key="3">
    <source>
        <dbReference type="EMBL" id="OIQ85884.1"/>
    </source>
</evidence>
<comment type="caution">
    <text evidence="3">The sequence shown here is derived from an EMBL/GenBank/DDBJ whole genome shotgun (WGS) entry which is preliminary data.</text>
</comment>
<protein>
    <recommendedName>
        <fullName evidence="4">Wadjet protein JetD C-terminal domain-containing protein</fullName>
    </recommendedName>
</protein>